<protein>
    <recommendedName>
        <fullName evidence="1">Endonuclease/exonuclease/phosphatase domain-containing protein</fullName>
    </recommendedName>
</protein>
<sequence>MRKANIVALQETKLKDSHHLSTFTYHIQHALGHGKCFIAVNDPRANPEYVPALNEDTAHRSGGVALVFDDTVPGFRDLRHMTELDVAYKYMVVNTHWQETPVYFHCVYAPVQPTERVAFYDSLPRDFPEDSIHVVMGDLNLPLDLYLDADKPHHVHTVGRINCLEWLAALRVTDAWRMHHDEDRTYSGPHKTTRLDYILADTHLVRDCYVSSDYKRPDAHVAGDHAIHTLVLEDTHQTMGKGYWKLPKELLQYPQVREAIATEASRLLVVLRDAQNPGVVWHAWKKRTRRFLQEAHRHVKSHFSREKTASAVRLAEARRLHSEGLSNLQDIEEEEKIFLESEDLWKLYYSDLNFDVHASKNERSTTHFFRPPTKVLYKTPVRSNSSPTGRVLCVRMTPLLQIEPHAVVSFVSYGEN</sequence>
<dbReference type="GO" id="GO:0003824">
    <property type="term" value="F:catalytic activity"/>
    <property type="evidence" value="ECO:0007669"/>
    <property type="project" value="InterPro"/>
</dbReference>
<dbReference type="AlphaFoldDB" id="A0A397B8K5"/>
<name>A0A397B8K5_APHAT</name>
<evidence type="ECO:0000313" key="2">
    <source>
        <dbReference type="EMBL" id="RHY15073.1"/>
    </source>
</evidence>
<dbReference type="Proteomes" id="UP000266239">
    <property type="component" value="Unassembled WGS sequence"/>
</dbReference>
<comment type="caution">
    <text evidence="2">The sequence shown here is derived from an EMBL/GenBank/DDBJ whole genome shotgun (WGS) entry which is preliminary data.</text>
</comment>
<dbReference type="EMBL" id="QUTA01005584">
    <property type="protein sequence ID" value="RHY15073.1"/>
    <property type="molecule type" value="Genomic_DNA"/>
</dbReference>
<dbReference type="VEuPathDB" id="FungiDB:H257_16163"/>
<reference evidence="2 3" key="1">
    <citation type="submission" date="2018-08" db="EMBL/GenBank/DDBJ databases">
        <title>Aphanomyces genome sequencing and annotation.</title>
        <authorList>
            <person name="Minardi D."/>
            <person name="Oidtmann B."/>
            <person name="Van Der Giezen M."/>
            <person name="Studholme D.J."/>
        </authorList>
    </citation>
    <scope>NUCLEOTIDE SEQUENCE [LARGE SCALE GENOMIC DNA]</scope>
    <source>
        <strain evidence="2 3">Yx</strain>
    </source>
</reference>
<feature type="domain" description="Endonuclease/exonuclease/phosphatase" evidence="1">
    <location>
        <begin position="5"/>
        <end position="212"/>
    </location>
</feature>
<accession>A0A397B8K5</accession>
<organism evidence="2 3">
    <name type="scientific">Aphanomyces astaci</name>
    <name type="common">Crayfish plague agent</name>
    <dbReference type="NCBI Taxonomy" id="112090"/>
    <lineage>
        <taxon>Eukaryota</taxon>
        <taxon>Sar</taxon>
        <taxon>Stramenopiles</taxon>
        <taxon>Oomycota</taxon>
        <taxon>Saprolegniomycetes</taxon>
        <taxon>Saprolegniales</taxon>
        <taxon>Verrucalvaceae</taxon>
        <taxon>Aphanomyces</taxon>
    </lineage>
</organism>
<gene>
    <name evidence="2" type="ORF">DYB25_003070</name>
</gene>
<evidence type="ECO:0000259" key="1">
    <source>
        <dbReference type="Pfam" id="PF03372"/>
    </source>
</evidence>
<dbReference type="Pfam" id="PF03372">
    <property type="entry name" value="Exo_endo_phos"/>
    <property type="match status" value="1"/>
</dbReference>
<dbReference type="InterPro" id="IPR005135">
    <property type="entry name" value="Endo/exonuclease/phosphatase"/>
</dbReference>
<proteinExistence type="predicted"/>
<dbReference type="Gene3D" id="3.60.10.10">
    <property type="entry name" value="Endonuclease/exonuclease/phosphatase"/>
    <property type="match status" value="1"/>
</dbReference>
<dbReference type="InterPro" id="IPR036691">
    <property type="entry name" value="Endo/exonu/phosph_ase_sf"/>
</dbReference>
<evidence type="ECO:0000313" key="3">
    <source>
        <dbReference type="Proteomes" id="UP000266239"/>
    </source>
</evidence>
<dbReference type="SUPFAM" id="SSF56219">
    <property type="entry name" value="DNase I-like"/>
    <property type="match status" value="1"/>
</dbReference>